<dbReference type="PANTHER" id="PTHR30349">
    <property type="entry name" value="PHAGE INTEGRASE-RELATED"/>
    <property type="match status" value="1"/>
</dbReference>
<accession>A0AAE4I9Y1</accession>
<proteinExistence type="inferred from homology"/>
<dbReference type="Gene3D" id="1.10.443.10">
    <property type="entry name" value="Intergrase catalytic core"/>
    <property type="match status" value="1"/>
</dbReference>
<dbReference type="Pfam" id="PF13102">
    <property type="entry name" value="Phage_int_SAM_5"/>
    <property type="match status" value="1"/>
</dbReference>
<dbReference type="InterPro" id="IPR010998">
    <property type="entry name" value="Integrase_recombinase_N"/>
</dbReference>
<dbReference type="Proteomes" id="UP001181239">
    <property type="component" value="Unassembled WGS sequence"/>
</dbReference>
<protein>
    <submittedName>
        <fullName evidence="5">Phage integrase SAM-like domain-containing protein</fullName>
    </submittedName>
</protein>
<dbReference type="GO" id="GO:0003677">
    <property type="term" value="F:DNA binding"/>
    <property type="evidence" value="ECO:0007669"/>
    <property type="project" value="UniProtKB-KW"/>
</dbReference>
<organism evidence="5 6">
    <name type="scientific">Phocaeicola vulgatus</name>
    <name type="common">Bacteroides vulgatus</name>
    <dbReference type="NCBI Taxonomy" id="821"/>
    <lineage>
        <taxon>Bacteria</taxon>
        <taxon>Pseudomonadati</taxon>
        <taxon>Bacteroidota</taxon>
        <taxon>Bacteroidia</taxon>
        <taxon>Bacteroidales</taxon>
        <taxon>Bacteroidaceae</taxon>
        <taxon>Phocaeicola</taxon>
    </lineage>
</organism>
<dbReference type="RefSeq" id="WP_315977032.1">
    <property type="nucleotide sequence ID" value="NZ_JAWDET010000006.1"/>
</dbReference>
<evidence type="ECO:0000259" key="4">
    <source>
        <dbReference type="PROSITE" id="PS51898"/>
    </source>
</evidence>
<gene>
    <name evidence="5" type="ORF">RVH43_12260</name>
</gene>
<dbReference type="Gene3D" id="1.10.150.130">
    <property type="match status" value="1"/>
</dbReference>
<comment type="similarity">
    <text evidence="1">Belongs to the 'phage' integrase family.</text>
</comment>
<evidence type="ECO:0000313" key="6">
    <source>
        <dbReference type="Proteomes" id="UP001181239"/>
    </source>
</evidence>
<dbReference type="AlphaFoldDB" id="A0AAE4I9Y1"/>
<dbReference type="Pfam" id="PF00589">
    <property type="entry name" value="Phage_integrase"/>
    <property type="match status" value="1"/>
</dbReference>
<dbReference type="PROSITE" id="PS51898">
    <property type="entry name" value="TYR_RECOMBINASE"/>
    <property type="match status" value="1"/>
</dbReference>
<dbReference type="InterPro" id="IPR002104">
    <property type="entry name" value="Integrase_catalytic"/>
</dbReference>
<dbReference type="GO" id="GO:0015074">
    <property type="term" value="P:DNA integration"/>
    <property type="evidence" value="ECO:0007669"/>
    <property type="project" value="InterPro"/>
</dbReference>
<dbReference type="InterPro" id="IPR025269">
    <property type="entry name" value="SAM-like_dom"/>
</dbReference>
<sequence>MKVTAFIRETSAKNNITDHAHVYFRVRDGKTDIKAVSELSINPNHWSAERQGYKTRVALVAEAKRTAFDKAVQDLTALISAQYYHGADSRWLKGVIEEFHHPNINIRQGRKGDEYSLVYQCQQYAENHPMEKESIRHHEHNVRKLQHFERFQREIMRRRGYTMRLDAITADDLREFHKYLVNEAEYYEHYPQIFDDIEERFKPRQLTENSINTIFRRIRTVVNWCLKHNITTNDPFATFEMPKVLDSPPFYLTLEERDKVYYADLSNETPSTQVYRDIFMFHCLIGCRVGDLEKMTRANIVDGAVEYIAEKTKNHKPRTIRVPLNDKAKAILAKYADLETRLLPKINQNIYNRQIKKILKLLGIDRMVTVIDNKTREPIQKPICDIATSHTARKTFIGNLYKKVKDPNLVASLSGHTDGSRAFARYREIDNEMKRELVKLID</sequence>
<dbReference type="InterPro" id="IPR013762">
    <property type="entry name" value="Integrase-like_cat_sf"/>
</dbReference>
<dbReference type="InterPro" id="IPR011010">
    <property type="entry name" value="DNA_brk_join_enz"/>
</dbReference>
<feature type="domain" description="Tyr recombinase" evidence="4">
    <location>
        <begin position="247"/>
        <end position="439"/>
    </location>
</feature>
<dbReference type="PANTHER" id="PTHR30349:SF64">
    <property type="entry name" value="PROPHAGE INTEGRASE INTD-RELATED"/>
    <property type="match status" value="1"/>
</dbReference>
<evidence type="ECO:0000313" key="5">
    <source>
        <dbReference type="EMBL" id="MDU0241366.1"/>
    </source>
</evidence>
<dbReference type="SUPFAM" id="SSF56349">
    <property type="entry name" value="DNA breaking-rejoining enzymes"/>
    <property type="match status" value="1"/>
</dbReference>
<keyword evidence="3" id="KW-0233">DNA recombination</keyword>
<evidence type="ECO:0000256" key="1">
    <source>
        <dbReference type="ARBA" id="ARBA00008857"/>
    </source>
</evidence>
<dbReference type="InterPro" id="IPR050090">
    <property type="entry name" value="Tyrosine_recombinase_XerCD"/>
</dbReference>
<dbReference type="EMBL" id="JAWDET010000006">
    <property type="protein sequence ID" value="MDU0241366.1"/>
    <property type="molecule type" value="Genomic_DNA"/>
</dbReference>
<evidence type="ECO:0000256" key="3">
    <source>
        <dbReference type="ARBA" id="ARBA00023172"/>
    </source>
</evidence>
<keyword evidence="2" id="KW-0238">DNA-binding</keyword>
<reference evidence="5" key="1">
    <citation type="submission" date="2023-10" db="EMBL/GenBank/DDBJ databases">
        <title>Genome of Potential pathogenic bacteria in Crohn's disease.</title>
        <authorList>
            <person name="Rodriguez-Palacios A."/>
        </authorList>
    </citation>
    <scope>NUCLEOTIDE SEQUENCE</scope>
    <source>
        <strain evidence="5">CavFT-hAR11</strain>
    </source>
</reference>
<name>A0AAE4I9Y1_PHOVU</name>
<evidence type="ECO:0000256" key="2">
    <source>
        <dbReference type="ARBA" id="ARBA00023125"/>
    </source>
</evidence>
<dbReference type="GO" id="GO:0006310">
    <property type="term" value="P:DNA recombination"/>
    <property type="evidence" value="ECO:0007669"/>
    <property type="project" value="UniProtKB-KW"/>
</dbReference>
<comment type="caution">
    <text evidence="5">The sequence shown here is derived from an EMBL/GenBank/DDBJ whole genome shotgun (WGS) entry which is preliminary data.</text>
</comment>